<organism evidence="3 4">
    <name type="scientific">Citricoccus muralis</name>
    <dbReference type="NCBI Taxonomy" id="169134"/>
    <lineage>
        <taxon>Bacteria</taxon>
        <taxon>Bacillati</taxon>
        <taxon>Actinomycetota</taxon>
        <taxon>Actinomycetes</taxon>
        <taxon>Micrococcales</taxon>
        <taxon>Micrococcaceae</taxon>
        <taxon>Citricoccus</taxon>
    </lineage>
</organism>
<dbReference type="PRINTS" id="PR01438">
    <property type="entry name" value="UNVRSLSTRESS"/>
</dbReference>
<dbReference type="InterPro" id="IPR014729">
    <property type="entry name" value="Rossmann-like_a/b/a_fold"/>
</dbReference>
<accession>A0ABY8H6T4</accession>
<dbReference type="PANTHER" id="PTHR46268:SF6">
    <property type="entry name" value="UNIVERSAL STRESS PROTEIN UP12"/>
    <property type="match status" value="1"/>
</dbReference>
<dbReference type="PANTHER" id="PTHR46268">
    <property type="entry name" value="STRESS RESPONSE PROTEIN NHAX"/>
    <property type="match status" value="1"/>
</dbReference>
<sequence>MGHIVVGIDGSENSLHAFDHALTLARGRNAALEAVAAYTEPGYGYTPAAASASRAGDARTLARAALDETVASAGLSEDEERRVTTTVVEGDAAKALIEASATADLTVVGQRGRGRISGRFMGSVSSSVAAHGQCPTLVIPGHTGPHDDAEPSSAADPLSEDLKAALDAAAAERGDGLARGAHASADAGDDVEKMLDFSGSVVVGTDLQAEPITLALVAAEYAQQLGHTLTLVAAHRFSATAWGPVSPIYGAQVPQMRRDFADRLALIAGKVAEKTSVPVRWRFFDAAPATALGAASATAPLVVVGTRGRGGFAGLLLGSVSQSLLNRTDAPVLVVPHTREN</sequence>
<dbReference type="SUPFAM" id="SSF52402">
    <property type="entry name" value="Adenine nucleotide alpha hydrolases-like"/>
    <property type="match status" value="2"/>
</dbReference>
<gene>
    <name evidence="3" type="ORF">P8192_01610</name>
</gene>
<dbReference type="Proteomes" id="UP001219037">
    <property type="component" value="Chromosome"/>
</dbReference>
<reference evidence="3 4" key="1">
    <citation type="submission" date="2023-04" db="EMBL/GenBank/DDBJ databases">
        <title>Funneling lignin-derived compounds into biodiesel using alkali-halophilic Citricoccus sp. P2.</title>
        <authorList>
            <person name="Luo C.-B."/>
        </authorList>
    </citation>
    <scope>NUCLEOTIDE SEQUENCE [LARGE SCALE GENOMIC DNA]</scope>
    <source>
        <strain evidence="3 4">P2</strain>
    </source>
</reference>
<protein>
    <submittedName>
        <fullName evidence="3">Universal stress protein</fullName>
    </submittedName>
</protein>
<dbReference type="CDD" id="cd00293">
    <property type="entry name" value="USP-like"/>
    <property type="match status" value="1"/>
</dbReference>
<evidence type="ECO:0000259" key="2">
    <source>
        <dbReference type="Pfam" id="PF00582"/>
    </source>
</evidence>
<feature type="domain" description="UspA" evidence="2">
    <location>
        <begin position="201"/>
        <end position="336"/>
    </location>
</feature>
<dbReference type="InterPro" id="IPR006015">
    <property type="entry name" value="Universal_stress_UspA"/>
</dbReference>
<name>A0ABY8H6T4_9MICC</name>
<dbReference type="Gene3D" id="3.40.50.620">
    <property type="entry name" value="HUPs"/>
    <property type="match status" value="2"/>
</dbReference>
<dbReference type="RefSeq" id="WP_278157961.1">
    <property type="nucleotide sequence ID" value="NZ_CP121252.1"/>
</dbReference>
<comment type="similarity">
    <text evidence="1">Belongs to the universal stress protein A family.</text>
</comment>
<dbReference type="InterPro" id="IPR006016">
    <property type="entry name" value="UspA"/>
</dbReference>
<evidence type="ECO:0000313" key="3">
    <source>
        <dbReference type="EMBL" id="WFP16853.1"/>
    </source>
</evidence>
<dbReference type="EMBL" id="CP121252">
    <property type="protein sequence ID" value="WFP16853.1"/>
    <property type="molecule type" value="Genomic_DNA"/>
</dbReference>
<dbReference type="Pfam" id="PF00582">
    <property type="entry name" value="Usp"/>
    <property type="match status" value="2"/>
</dbReference>
<feature type="domain" description="UspA" evidence="2">
    <location>
        <begin position="2"/>
        <end position="140"/>
    </location>
</feature>
<evidence type="ECO:0000313" key="4">
    <source>
        <dbReference type="Proteomes" id="UP001219037"/>
    </source>
</evidence>
<proteinExistence type="inferred from homology"/>
<keyword evidence="4" id="KW-1185">Reference proteome</keyword>
<evidence type="ECO:0000256" key="1">
    <source>
        <dbReference type="ARBA" id="ARBA00008791"/>
    </source>
</evidence>